<protein>
    <submittedName>
        <fullName evidence="2">Uncharacterized protein</fullName>
    </submittedName>
</protein>
<dbReference type="PATRIC" id="fig|665952.3.peg.1536"/>
<evidence type="ECO:0000313" key="2">
    <source>
        <dbReference type="EMBL" id="EHL78325.1"/>
    </source>
</evidence>
<dbReference type="Proteomes" id="UP000011747">
    <property type="component" value="Unassembled WGS sequence"/>
</dbReference>
<dbReference type="HOGENOM" id="CLU_207656_1_0_9"/>
<evidence type="ECO:0000256" key="1">
    <source>
        <dbReference type="SAM" id="MobiDB-lite"/>
    </source>
</evidence>
<organism evidence="2 3">
    <name type="scientific">Bacillus smithii 7_3_47FAA</name>
    <dbReference type="NCBI Taxonomy" id="665952"/>
    <lineage>
        <taxon>Bacteria</taxon>
        <taxon>Bacillati</taxon>
        <taxon>Bacillota</taxon>
        <taxon>Bacilli</taxon>
        <taxon>Bacillales</taxon>
        <taxon>Bacillaceae</taxon>
        <taxon>Bacillus</taxon>
    </lineage>
</organism>
<dbReference type="EMBL" id="ACWF01000081">
    <property type="protein sequence ID" value="EHL78325.1"/>
    <property type="molecule type" value="Genomic_DNA"/>
</dbReference>
<sequence length="58" mass="6412">MAKGKRKDHPLIPKQPAYGIHSDINEYAPGDSVNEHSDQEAANELIGRSEIGQQNENL</sequence>
<dbReference type="RefSeq" id="WP_003353850.1">
    <property type="nucleotide sequence ID" value="NZ_JH414751.1"/>
</dbReference>
<gene>
    <name evidence="2" type="ORF">HMPREF1015_01684</name>
</gene>
<feature type="region of interest" description="Disordered" evidence="1">
    <location>
        <begin position="1"/>
        <end position="58"/>
    </location>
</feature>
<accession>G9QKJ5</accession>
<reference evidence="2 3" key="1">
    <citation type="submission" date="2011-09" db="EMBL/GenBank/DDBJ databases">
        <title>The Genome Sequence of Bacillus smithii 7_3_47FAA.</title>
        <authorList>
            <consortium name="The Broad Institute Genome Sequencing Platform"/>
            <person name="Earl A."/>
            <person name="Ward D."/>
            <person name="Feldgarden M."/>
            <person name="Gevers D."/>
            <person name="Daigneault M."/>
            <person name="Strauss J."/>
            <person name="Allen-Vercoe E."/>
            <person name="Young S.K."/>
            <person name="Zeng Q."/>
            <person name="Gargeya S."/>
            <person name="Fitzgerald M."/>
            <person name="Haas B."/>
            <person name="Abouelleil A."/>
            <person name="Alvarado L."/>
            <person name="Arachchi H.M."/>
            <person name="Berlin A."/>
            <person name="Brown A."/>
            <person name="Chapman S.B."/>
            <person name="Chen Z."/>
            <person name="Dunbar C."/>
            <person name="Freedman E."/>
            <person name="Gearin G."/>
            <person name="Goldberg J."/>
            <person name="Griggs A."/>
            <person name="Gujja S."/>
            <person name="Heiman D."/>
            <person name="Howarth C."/>
            <person name="Larson L."/>
            <person name="Lui A."/>
            <person name="MacDonald P.J.P."/>
            <person name="Montmayeur A."/>
            <person name="Murphy C."/>
            <person name="Neiman D."/>
            <person name="Pearson M."/>
            <person name="Priest M."/>
            <person name="Roberts A."/>
            <person name="Saif S."/>
            <person name="Shea T."/>
            <person name="Shenoy N."/>
            <person name="Sisk P."/>
            <person name="Stolte C."/>
            <person name="Sykes S."/>
            <person name="Wortman J."/>
            <person name="Nusbaum C."/>
            <person name="Birren B."/>
        </authorList>
    </citation>
    <scope>NUCLEOTIDE SEQUENCE [LARGE SCALE GENOMIC DNA]</scope>
    <source>
        <strain evidence="2 3">7_3_47FAA</strain>
    </source>
</reference>
<proteinExistence type="predicted"/>
<evidence type="ECO:0000313" key="3">
    <source>
        <dbReference type="Proteomes" id="UP000011747"/>
    </source>
</evidence>
<name>G9QKJ5_9BACI</name>
<comment type="caution">
    <text evidence="2">The sequence shown here is derived from an EMBL/GenBank/DDBJ whole genome shotgun (WGS) entry which is preliminary data.</text>
</comment>
<dbReference type="AlphaFoldDB" id="G9QKJ5"/>
<keyword evidence="3" id="KW-1185">Reference proteome</keyword>
<dbReference type="GeneID" id="87583384"/>